<protein>
    <submittedName>
        <fullName evidence="4">GNAT family N-acetyltransferase</fullName>
    </submittedName>
</protein>
<dbReference type="InterPro" id="IPR016181">
    <property type="entry name" value="Acyl_CoA_acyltransferase"/>
</dbReference>
<keyword evidence="5" id="KW-1185">Reference proteome</keyword>
<accession>A0ABV7Z3Z0</accession>
<dbReference type="PANTHER" id="PTHR43877:SF2">
    <property type="entry name" value="AMINOALKYLPHOSPHONATE N-ACETYLTRANSFERASE-RELATED"/>
    <property type="match status" value="1"/>
</dbReference>
<evidence type="ECO:0000256" key="2">
    <source>
        <dbReference type="ARBA" id="ARBA00023315"/>
    </source>
</evidence>
<dbReference type="PANTHER" id="PTHR43877">
    <property type="entry name" value="AMINOALKYLPHOSPHONATE N-ACETYLTRANSFERASE-RELATED-RELATED"/>
    <property type="match status" value="1"/>
</dbReference>
<keyword evidence="2" id="KW-0012">Acyltransferase</keyword>
<evidence type="ECO:0000313" key="4">
    <source>
        <dbReference type="EMBL" id="MFC3812908.1"/>
    </source>
</evidence>
<dbReference type="Gene3D" id="3.40.630.30">
    <property type="match status" value="1"/>
</dbReference>
<reference evidence="5" key="1">
    <citation type="journal article" date="2019" name="Int. J. Syst. Evol. Microbiol.">
        <title>The Global Catalogue of Microorganisms (GCM) 10K type strain sequencing project: providing services to taxonomists for standard genome sequencing and annotation.</title>
        <authorList>
            <consortium name="The Broad Institute Genomics Platform"/>
            <consortium name="The Broad Institute Genome Sequencing Center for Infectious Disease"/>
            <person name="Wu L."/>
            <person name="Ma J."/>
        </authorList>
    </citation>
    <scope>NUCLEOTIDE SEQUENCE [LARGE SCALE GENOMIC DNA]</scope>
    <source>
        <strain evidence="5">CECT 7956</strain>
    </source>
</reference>
<dbReference type="CDD" id="cd04301">
    <property type="entry name" value="NAT_SF"/>
    <property type="match status" value="1"/>
</dbReference>
<sequence>MIKFVKTNAENPDFLALVKRLDATLKITDGVDHIFYSQFNKVDNIKHILVAYDNKVPVGCGAIKAYSDTCMEVKRMFVDETKRGEGLGLEILTRLEKWAAQLGCDSCILETGKRQVDAIALYKKAGYAVIENYGQYSGVENSVCFEKKIK</sequence>
<evidence type="ECO:0000313" key="5">
    <source>
        <dbReference type="Proteomes" id="UP001595616"/>
    </source>
</evidence>
<comment type="caution">
    <text evidence="4">The sequence shown here is derived from an EMBL/GenBank/DDBJ whole genome shotgun (WGS) entry which is preliminary data.</text>
</comment>
<dbReference type="SUPFAM" id="SSF55729">
    <property type="entry name" value="Acyl-CoA N-acyltransferases (Nat)"/>
    <property type="match status" value="1"/>
</dbReference>
<name>A0ABV7Z3Z0_9BACT</name>
<proteinExistence type="predicted"/>
<dbReference type="Proteomes" id="UP001595616">
    <property type="component" value="Unassembled WGS sequence"/>
</dbReference>
<feature type="domain" description="N-acetyltransferase" evidence="3">
    <location>
        <begin position="1"/>
        <end position="150"/>
    </location>
</feature>
<dbReference type="PROSITE" id="PS51186">
    <property type="entry name" value="GNAT"/>
    <property type="match status" value="1"/>
</dbReference>
<dbReference type="InterPro" id="IPR050832">
    <property type="entry name" value="Bact_Acetyltransf"/>
</dbReference>
<evidence type="ECO:0000259" key="3">
    <source>
        <dbReference type="PROSITE" id="PS51186"/>
    </source>
</evidence>
<dbReference type="Pfam" id="PF00583">
    <property type="entry name" value="Acetyltransf_1"/>
    <property type="match status" value="1"/>
</dbReference>
<dbReference type="EMBL" id="JBHRYQ010000001">
    <property type="protein sequence ID" value="MFC3812908.1"/>
    <property type="molecule type" value="Genomic_DNA"/>
</dbReference>
<gene>
    <name evidence="4" type="ORF">ACFOOI_19755</name>
</gene>
<keyword evidence="1" id="KW-0808">Transferase</keyword>
<dbReference type="RefSeq" id="WP_379839814.1">
    <property type="nucleotide sequence ID" value="NZ_JBHRYQ010000001.1"/>
</dbReference>
<organism evidence="4 5">
    <name type="scientific">Lacihabitans lacunae</name>
    <dbReference type="NCBI Taxonomy" id="1028214"/>
    <lineage>
        <taxon>Bacteria</taxon>
        <taxon>Pseudomonadati</taxon>
        <taxon>Bacteroidota</taxon>
        <taxon>Cytophagia</taxon>
        <taxon>Cytophagales</taxon>
        <taxon>Leadbetterellaceae</taxon>
        <taxon>Lacihabitans</taxon>
    </lineage>
</organism>
<dbReference type="InterPro" id="IPR000182">
    <property type="entry name" value="GNAT_dom"/>
</dbReference>
<evidence type="ECO:0000256" key="1">
    <source>
        <dbReference type="ARBA" id="ARBA00022679"/>
    </source>
</evidence>